<keyword evidence="12" id="KW-1185">Reference proteome</keyword>
<evidence type="ECO:0000256" key="5">
    <source>
        <dbReference type="ARBA" id="ARBA00022853"/>
    </source>
</evidence>
<dbReference type="Ensembl" id="ENSACIT00000005696.1">
    <property type="protein sequence ID" value="ENSACIP00000005528.1"/>
    <property type="gene ID" value="ENSACIG00000004342.1"/>
</dbReference>
<dbReference type="Proteomes" id="UP000261340">
    <property type="component" value="Unplaced"/>
</dbReference>
<dbReference type="PANTHER" id="PTHR22597:SF0">
    <property type="entry name" value="POLYCOMB PROTEIN SUZ12"/>
    <property type="match status" value="1"/>
</dbReference>
<evidence type="ECO:0000256" key="8">
    <source>
        <dbReference type="SAM" id="MobiDB-lite"/>
    </source>
</evidence>
<dbReference type="GO" id="GO:0035098">
    <property type="term" value="C:ESC/E(Z) complex"/>
    <property type="evidence" value="ECO:0007669"/>
    <property type="project" value="TreeGrafter"/>
</dbReference>
<dbReference type="CDD" id="cd21750">
    <property type="entry name" value="ZnB-Zn_SUZ12"/>
    <property type="match status" value="1"/>
</dbReference>
<evidence type="ECO:0000313" key="11">
    <source>
        <dbReference type="Ensembl" id="ENSACIP00000005528.1"/>
    </source>
</evidence>
<evidence type="ECO:0000259" key="10">
    <source>
        <dbReference type="Pfam" id="PF23320"/>
    </source>
</evidence>
<name>A0A3Q0R6I0_AMPCI</name>
<feature type="region of interest" description="Disordered" evidence="8">
    <location>
        <begin position="155"/>
        <end position="177"/>
    </location>
</feature>
<dbReference type="GO" id="GO:0031490">
    <property type="term" value="F:chromatin DNA binding"/>
    <property type="evidence" value="ECO:0007669"/>
    <property type="project" value="TreeGrafter"/>
</dbReference>
<feature type="compositionally biased region" description="Polar residues" evidence="8">
    <location>
        <begin position="298"/>
        <end position="311"/>
    </location>
</feature>
<dbReference type="InterPro" id="IPR019135">
    <property type="entry name" value="Polycomb_protein_VEFS-Box"/>
</dbReference>
<dbReference type="GeneTree" id="ENSGT00390000012364"/>
<dbReference type="GO" id="GO:0006325">
    <property type="term" value="P:chromatin organization"/>
    <property type="evidence" value="ECO:0007669"/>
    <property type="project" value="UniProtKB-KW"/>
</dbReference>
<dbReference type="OMA" id="NIKXLSA"/>
<reference evidence="11" key="2">
    <citation type="submission" date="2025-09" db="UniProtKB">
        <authorList>
            <consortium name="Ensembl"/>
        </authorList>
    </citation>
    <scope>IDENTIFICATION</scope>
</reference>
<dbReference type="InterPro" id="IPR057540">
    <property type="entry name" value="Znf_SUZ12"/>
</dbReference>
<keyword evidence="7" id="KW-0804">Transcription</keyword>
<dbReference type="STRING" id="61819.ENSACIP00000005528"/>
<evidence type="ECO:0000256" key="4">
    <source>
        <dbReference type="ARBA" id="ARBA00022833"/>
    </source>
</evidence>
<accession>A0A3Q0R6I0</accession>
<evidence type="ECO:0000256" key="7">
    <source>
        <dbReference type="ARBA" id="ARBA00023163"/>
    </source>
</evidence>
<reference evidence="11" key="1">
    <citation type="submission" date="2025-08" db="UniProtKB">
        <authorList>
            <consortium name="Ensembl"/>
        </authorList>
    </citation>
    <scope>IDENTIFICATION</scope>
</reference>
<proteinExistence type="inferred from homology"/>
<feature type="domain" description="Polycomb protein VEFS-Box" evidence="9">
    <location>
        <begin position="472"/>
        <end position="593"/>
    </location>
</feature>
<evidence type="ECO:0000256" key="2">
    <source>
        <dbReference type="ARBA" id="ARBA00022723"/>
    </source>
</evidence>
<feature type="domain" description="Polycomb protein SUZ12-like zinc finger" evidence="10">
    <location>
        <begin position="346"/>
        <end position="413"/>
    </location>
</feature>
<dbReference type="GO" id="GO:0016586">
    <property type="term" value="C:RSC-type complex"/>
    <property type="evidence" value="ECO:0007669"/>
    <property type="project" value="TreeGrafter"/>
</dbReference>
<evidence type="ECO:0000313" key="12">
    <source>
        <dbReference type="Proteomes" id="UP000261340"/>
    </source>
</evidence>
<evidence type="ECO:0000256" key="1">
    <source>
        <dbReference type="ARBA" id="ARBA00007416"/>
    </source>
</evidence>
<keyword evidence="5" id="KW-0156">Chromatin regulator</keyword>
<dbReference type="Pfam" id="PF09733">
    <property type="entry name" value="VEFS-Box"/>
    <property type="match status" value="1"/>
</dbReference>
<feature type="region of interest" description="Disordered" evidence="8">
    <location>
        <begin position="286"/>
        <end position="314"/>
    </location>
</feature>
<protein>
    <submittedName>
        <fullName evidence="11">SUZ12 polycomb repressive complex 2 subunit b</fullName>
    </submittedName>
</protein>
<evidence type="ECO:0000256" key="3">
    <source>
        <dbReference type="ARBA" id="ARBA00022771"/>
    </source>
</evidence>
<dbReference type="GO" id="GO:0008270">
    <property type="term" value="F:zinc ion binding"/>
    <property type="evidence" value="ECO:0007669"/>
    <property type="project" value="UniProtKB-KW"/>
</dbReference>
<keyword evidence="3" id="KW-0863">Zinc-finger</keyword>
<evidence type="ECO:0000259" key="9">
    <source>
        <dbReference type="Pfam" id="PF09733"/>
    </source>
</evidence>
<evidence type="ECO:0000256" key="6">
    <source>
        <dbReference type="ARBA" id="ARBA00023015"/>
    </source>
</evidence>
<dbReference type="CDD" id="cd21551">
    <property type="entry name" value="VEFS-box_SUZ12"/>
    <property type="match status" value="1"/>
</dbReference>
<dbReference type="PANTHER" id="PTHR22597">
    <property type="entry name" value="POLYCOMB GROUP PROTEIN"/>
    <property type="match status" value="1"/>
</dbReference>
<sequence>MSGASCKANGAVYPASSAMMNSVKKPKMEQIQADHELFLQAFEKPTQIYRFLRTRNLIAPIFLHRTLTFMSHRNGRTNARRKTFKVDDMLQTVVKMKGEQDSPSLSSHLQLTFTGFFHKDEKPSQNSENEQNSVSLEVLLVKVCHKKRKDVSCPIKQVPTGKKQVPLNPDSNQTKPGSYPSLLVPSNEFEPSNSHMVKSYSLLFRVSRTGRRDTNGLVNGEANENIELTDTPTRKKRSSSHRDEGETTETYVAQMTVFDKNRLPPFETFSQGPTLQFTLRWTGDASGKSTAPVAKPLSTRNSDSSSPMETRTSNHRTALMTVKESVSTDIQTKKEQVPCEPRQKLRIFYQFLYNNNTRQQTEARDDLHCPWCTLNCSKLYSLLKHLKLSHSRFIFNYVPHPKGARIDVSINECYDGSYVGNPQDIHSQPGFAFSRNGPVKRTAVTHVLVSRPKRTKPSLSEFLESEDGELEQQRTYVSGHNRLYFHSDSCMPLRPQEMDVDSEDERDPEWLREKTATQLDEFTDVNEGEKEVMKLWNLHVMKHGFIADNQMNQAIMLFVENRGAHIIRRNLCRNFLLHLVSMHDFNLVSTTTIDRAMAQLRQIQEELPDIQEEQQDQSLVLAGACNGNAVTPGGGKQGKRTKSALTD</sequence>
<feature type="region of interest" description="Disordered" evidence="8">
    <location>
        <begin position="228"/>
        <end position="247"/>
    </location>
</feature>
<feature type="compositionally biased region" description="Basic residues" evidence="8">
    <location>
        <begin position="637"/>
        <end position="647"/>
    </location>
</feature>
<keyword evidence="2" id="KW-0479">Metal-binding</keyword>
<comment type="similarity">
    <text evidence="1">Belongs to the VEFS (VRN2-EMF2-FIS2-SU(Z)12) family.</text>
</comment>
<keyword evidence="6" id="KW-0805">Transcription regulation</keyword>
<keyword evidence="4" id="KW-0862">Zinc</keyword>
<dbReference type="Pfam" id="PF23320">
    <property type="entry name" value="Zn_SUZ12"/>
    <property type="match status" value="1"/>
</dbReference>
<dbReference type="AlphaFoldDB" id="A0A3Q0R6I0"/>
<dbReference type="CDD" id="cd21740">
    <property type="entry name" value="C2_II_SUZ12"/>
    <property type="match status" value="1"/>
</dbReference>
<feature type="region of interest" description="Disordered" evidence="8">
    <location>
        <begin position="628"/>
        <end position="647"/>
    </location>
</feature>
<organism evidence="11 12">
    <name type="scientific">Amphilophus citrinellus</name>
    <name type="common">Midas cichlid</name>
    <name type="synonym">Cichlasoma citrinellum</name>
    <dbReference type="NCBI Taxonomy" id="61819"/>
    <lineage>
        <taxon>Eukaryota</taxon>
        <taxon>Metazoa</taxon>
        <taxon>Chordata</taxon>
        <taxon>Craniata</taxon>
        <taxon>Vertebrata</taxon>
        <taxon>Euteleostomi</taxon>
        <taxon>Actinopterygii</taxon>
        <taxon>Neopterygii</taxon>
        <taxon>Teleostei</taxon>
        <taxon>Neoteleostei</taxon>
        <taxon>Acanthomorphata</taxon>
        <taxon>Ovalentaria</taxon>
        <taxon>Cichlomorphae</taxon>
        <taxon>Cichliformes</taxon>
        <taxon>Cichlidae</taxon>
        <taxon>New World cichlids</taxon>
        <taxon>Cichlasomatinae</taxon>
        <taxon>Heroini</taxon>
        <taxon>Amphilophus</taxon>
    </lineage>
</organism>